<dbReference type="Pfam" id="PF05711">
    <property type="entry name" value="TylF"/>
    <property type="match status" value="1"/>
</dbReference>
<dbReference type="PANTHER" id="PTHR40036:SF1">
    <property type="entry name" value="MACROCIN O-METHYLTRANSFERASE"/>
    <property type="match status" value="1"/>
</dbReference>
<sequence>MMDKDRYIQLLKMVLIDLHHVEYGEYKPLYGHFMWRVKLVRAINSLISSADIAICKKIEPNMQKRIEGRDWPGYADTMIGLKRIENLEFCINQILKDNVPGDFIETGVWRGGASIFMKALLEVNDDHERVVWLADSFEGLPKPDVKNYKADKGDKHFAMKELAVSLETVKNNFSKYNLLDDNVKFLKGWFKDTLPVAPIEKLSLVRLDGDMYESTMDGIVNLYPKLSVGGYLIVDDWGAVQGCKDAIIDYRTKHNITEEIIPIDWAGVYWRRER</sequence>
<dbReference type="AlphaFoldDB" id="A0A9D7SUP3"/>
<dbReference type="Proteomes" id="UP000808337">
    <property type="component" value="Unassembled WGS sequence"/>
</dbReference>
<dbReference type="InterPro" id="IPR029063">
    <property type="entry name" value="SAM-dependent_MTases_sf"/>
</dbReference>
<dbReference type="Gene3D" id="3.40.50.150">
    <property type="entry name" value="Vaccinia Virus protein VP39"/>
    <property type="match status" value="1"/>
</dbReference>
<comment type="caution">
    <text evidence="1">The sequence shown here is derived from an EMBL/GenBank/DDBJ whole genome shotgun (WGS) entry which is preliminary data.</text>
</comment>
<keyword evidence="1" id="KW-0808">Transferase</keyword>
<dbReference type="GO" id="GO:0008168">
    <property type="term" value="F:methyltransferase activity"/>
    <property type="evidence" value="ECO:0007669"/>
    <property type="project" value="UniProtKB-KW"/>
</dbReference>
<dbReference type="EMBL" id="JADKGY010000020">
    <property type="protein sequence ID" value="MBK9983432.1"/>
    <property type="molecule type" value="Genomic_DNA"/>
</dbReference>
<dbReference type="SUPFAM" id="SSF53335">
    <property type="entry name" value="S-adenosyl-L-methionine-dependent methyltransferases"/>
    <property type="match status" value="1"/>
</dbReference>
<evidence type="ECO:0000313" key="2">
    <source>
        <dbReference type="Proteomes" id="UP000808337"/>
    </source>
</evidence>
<gene>
    <name evidence="1" type="ORF">IPP15_13775</name>
</gene>
<keyword evidence="1" id="KW-0489">Methyltransferase</keyword>
<dbReference type="GO" id="GO:0032259">
    <property type="term" value="P:methylation"/>
    <property type="evidence" value="ECO:0007669"/>
    <property type="project" value="UniProtKB-KW"/>
</dbReference>
<accession>A0A9D7SUP3</accession>
<evidence type="ECO:0000313" key="1">
    <source>
        <dbReference type="EMBL" id="MBK9983432.1"/>
    </source>
</evidence>
<name>A0A9D7SUP3_9BACT</name>
<organism evidence="1 2">
    <name type="scientific">Candidatus Opimibacter skivensis</name>
    <dbReference type="NCBI Taxonomy" id="2982028"/>
    <lineage>
        <taxon>Bacteria</taxon>
        <taxon>Pseudomonadati</taxon>
        <taxon>Bacteroidota</taxon>
        <taxon>Saprospiria</taxon>
        <taxon>Saprospirales</taxon>
        <taxon>Saprospiraceae</taxon>
        <taxon>Candidatus Opimibacter</taxon>
    </lineage>
</organism>
<proteinExistence type="predicted"/>
<reference evidence="1 2" key="1">
    <citation type="submission" date="2020-10" db="EMBL/GenBank/DDBJ databases">
        <title>Connecting structure to function with the recovery of over 1000 high-quality activated sludge metagenome-assembled genomes encoding full-length rRNA genes using long-read sequencing.</title>
        <authorList>
            <person name="Singleton C.M."/>
            <person name="Petriglieri F."/>
            <person name="Kristensen J.M."/>
            <person name="Kirkegaard R.H."/>
            <person name="Michaelsen T.Y."/>
            <person name="Andersen M.H."/>
            <person name="Karst S.M."/>
            <person name="Dueholm M.S."/>
            <person name="Nielsen P.H."/>
            <person name="Albertsen M."/>
        </authorList>
    </citation>
    <scope>NUCLEOTIDE SEQUENCE [LARGE SCALE GENOMIC DNA]</scope>
    <source>
        <strain evidence="1">Ribe_18-Q3-R11-54_MAXAC.273</strain>
    </source>
</reference>
<dbReference type="PANTHER" id="PTHR40036">
    <property type="entry name" value="MACROCIN O-METHYLTRANSFERASE"/>
    <property type="match status" value="1"/>
</dbReference>
<dbReference type="InterPro" id="IPR008884">
    <property type="entry name" value="TylF_MeTrfase"/>
</dbReference>
<protein>
    <submittedName>
        <fullName evidence="1">Class I SAM-dependent methyltransferase</fullName>
    </submittedName>
</protein>